<name>A0A657IUJ4_9MICC</name>
<reference evidence="1 2" key="1">
    <citation type="submission" date="2016-04" db="EMBL/GenBank/DDBJ databases">
        <title>Identification of putative biosynthetic pathways for the production of bioactive secondary metabolites by the marine actinomycete Kocuria kristinae RUTW2-3.</title>
        <authorList>
            <person name="Waterworth S.C."/>
            <person name="Walmsley T.A."/>
            <person name="Matongo T."/>
            <person name="Davies-Coleman M.T."/>
            <person name="Dorrington R.A."/>
        </authorList>
    </citation>
    <scope>NUCLEOTIDE SEQUENCE [LARGE SCALE GENOMIC DNA]</scope>
    <source>
        <strain evidence="1 2">RUTW4-5</strain>
    </source>
</reference>
<dbReference type="EMBL" id="LWGZ01000501">
    <property type="protein sequence ID" value="OAX60691.1"/>
    <property type="molecule type" value="Genomic_DNA"/>
</dbReference>
<dbReference type="Proteomes" id="UP000092021">
    <property type="component" value="Unassembled WGS sequence"/>
</dbReference>
<protein>
    <submittedName>
        <fullName evidence="1">Uncharacterized protein</fullName>
    </submittedName>
</protein>
<organism evidence="1 2">
    <name type="scientific">Rothia kristinae</name>
    <dbReference type="NCBI Taxonomy" id="37923"/>
    <lineage>
        <taxon>Bacteria</taxon>
        <taxon>Bacillati</taxon>
        <taxon>Actinomycetota</taxon>
        <taxon>Actinomycetes</taxon>
        <taxon>Micrococcales</taxon>
        <taxon>Micrococcaceae</taxon>
        <taxon>Rothia</taxon>
    </lineage>
</organism>
<proteinExistence type="predicted"/>
<evidence type="ECO:0000313" key="2">
    <source>
        <dbReference type="Proteomes" id="UP000092021"/>
    </source>
</evidence>
<sequence length="133" mass="14065">MTPVSGQLPEDPSAREALEGMLLLPTGDITVTDAYDTGRYGEIGLVNGTEPLKQATDVVAPGEPARAYEANSAARQYVLDDGATADYTRARRTPRCHTCPPSIRCGWAPRWSSIIRWCSGTGSTPGVCSPPGG</sequence>
<gene>
    <name evidence="1" type="ORF">A5N15_05835</name>
</gene>
<evidence type="ECO:0000313" key="1">
    <source>
        <dbReference type="EMBL" id="OAX60691.1"/>
    </source>
</evidence>
<comment type="caution">
    <text evidence="1">The sequence shown here is derived from an EMBL/GenBank/DDBJ whole genome shotgun (WGS) entry which is preliminary data.</text>
</comment>
<accession>A0A657IUJ4</accession>
<dbReference type="AlphaFoldDB" id="A0A657IUJ4"/>